<name>A0A8J5QMU7_9ASCO</name>
<reference evidence="2 3" key="1">
    <citation type="journal article" date="2021" name="DNA Res.">
        <title>Genome analysis of Candida subhashii reveals its hybrid nature and dual mitochondrial genome conformations.</title>
        <authorList>
            <person name="Mixao V."/>
            <person name="Hegedusova E."/>
            <person name="Saus E."/>
            <person name="Pryszcz L.P."/>
            <person name="Cillingova A."/>
            <person name="Nosek J."/>
            <person name="Gabaldon T."/>
        </authorList>
    </citation>
    <scope>NUCLEOTIDE SEQUENCE [LARGE SCALE GENOMIC DNA]</scope>
    <source>
        <strain evidence="2 3">CBS 10753</strain>
    </source>
</reference>
<dbReference type="InterPro" id="IPR045866">
    <property type="entry name" value="FAM210A/B-like"/>
</dbReference>
<dbReference type="OrthoDB" id="426386at2759"/>
<accession>A0A8J5QMU7</accession>
<dbReference type="Pfam" id="PF06916">
    <property type="entry name" value="FAM210A-B_dom"/>
    <property type="match status" value="1"/>
</dbReference>
<protein>
    <submittedName>
        <fullName evidence="2">NAT2</fullName>
    </submittedName>
</protein>
<dbReference type="GeneID" id="73469854"/>
<organism evidence="2 3">
    <name type="scientific">[Candida] subhashii</name>
    <dbReference type="NCBI Taxonomy" id="561895"/>
    <lineage>
        <taxon>Eukaryota</taxon>
        <taxon>Fungi</taxon>
        <taxon>Dikarya</taxon>
        <taxon>Ascomycota</taxon>
        <taxon>Saccharomycotina</taxon>
        <taxon>Pichiomycetes</taxon>
        <taxon>Debaryomycetaceae</taxon>
        <taxon>Spathaspora</taxon>
    </lineage>
</organism>
<dbReference type="InterPro" id="IPR009688">
    <property type="entry name" value="FAM210A/B-like_dom"/>
</dbReference>
<proteinExistence type="predicted"/>
<evidence type="ECO:0000313" key="3">
    <source>
        <dbReference type="Proteomes" id="UP000694255"/>
    </source>
</evidence>
<gene>
    <name evidence="2" type="ORF">J8A68_003053</name>
</gene>
<comment type="caution">
    <text evidence="2">The sequence shown here is derived from an EMBL/GenBank/DDBJ whole genome shotgun (WGS) entry which is preliminary data.</text>
</comment>
<evidence type="ECO:0000313" key="2">
    <source>
        <dbReference type="EMBL" id="KAG7663401.1"/>
    </source>
</evidence>
<dbReference type="EMBL" id="JAGSYN010000138">
    <property type="protein sequence ID" value="KAG7663401.1"/>
    <property type="molecule type" value="Genomic_DNA"/>
</dbReference>
<dbReference type="RefSeq" id="XP_049263633.1">
    <property type="nucleotide sequence ID" value="XM_049406867.1"/>
</dbReference>
<dbReference type="AlphaFoldDB" id="A0A8J5QMU7"/>
<evidence type="ECO:0000259" key="1">
    <source>
        <dbReference type="Pfam" id="PF06916"/>
    </source>
</evidence>
<sequence>MFKFNPLRTSAWSHIRPSRIIHNYKPQQFFTRFASSSTTTGTKPKGLKALTKAYGWAALGVYLGLSAIDLPICYIVVHSMGSEKIEYYQNKLKLAFGYGGLEEEEFKVQQELKRLERDLESENDPNGNGNGGKKVDWFKYIISQFSWTEFAIAYGIHKSFIFIRLPITAAITPGIVKILRRWGFNIGAKGFQTVSTNLTANAMKDVTASSAKFGTTPTAKKKWWWFF</sequence>
<keyword evidence="3" id="KW-1185">Reference proteome</keyword>
<dbReference type="Proteomes" id="UP000694255">
    <property type="component" value="Unassembled WGS sequence"/>
</dbReference>
<dbReference type="PANTHER" id="PTHR21377">
    <property type="entry name" value="PROTEIN FAM210B, MITOCHONDRIAL"/>
    <property type="match status" value="1"/>
</dbReference>
<dbReference type="GO" id="GO:0005739">
    <property type="term" value="C:mitochondrion"/>
    <property type="evidence" value="ECO:0007669"/>
    <property type="project" value="TreeGrafter"/>
</dbReference>
<feature type="domain" description="DUF1279" evidence="1">
    <location>
        <begin position="46"/>
        <end position="173"/>
    </location>
</feature>
<dbReference type="PANTHER" id="PTHR21377:SF0">
    <property type="entry name" value="PROTEIN FAM210B, MITOCHONDRIAL"/>
    <property type="match status" value="1"/>
</dbReference>